<evidence type="ECO:0000256" key="4">
    <source>
        <dbReference type="ARBA" id="ARBA00022787"/>
    </source>
</evidence>
<protein>
    <recommendedName>
        <fullName evidence="8">Voltage-dependent anion-selective channel</fullName>
    </recommendedName>
</protein>
<comment type="similarity">
    <text evidence="2">Belongs to the eukaryotic mitochondrial porin family.</text>
</comment>
<dbReference type="PANTHER" id="PTHR11743:SF70">
    <property type="entry name" value="GH26960P-RELATED"/>
    <property type="match status" value="1"/>
</dbReference>
<evidence type="ECO:0000256" key="5">
    <source>
        <dbReference type="ARBA" id="ARBA00023114"/>
    </source>
</evidence>
<dbReference type="PANTHER" id="PTHR11743">
    <property type="entry name" value="VOLTAGE-DEPENDENT ANION-SELECTIVE CHANNEL"/>
    <property type="match status" value="1"/>
</dbReference>
<dbReference type="EMBL" id="CAXLJM020000141">
    <property type="protein sequence ID" value="CAL8140805.1"/>
    <property type="molecule type" value="Genomic_DNA"/>
</dbReference>
<evidence type="ECO:0000256" key="2">
    <source>
        <dbReference type="ARBA" id="ARBA00007780"/>
    </source>
</evidence>
<accession>A0ABP1S1K3</accession>
<keyword evidence="3" id="KW-1134">Transmembrane beta strand</keyword>
<dbReference type="InterPro" id="IPR023614">
    <property type="entry name" value="Porin_dom_sf"/>
</dbReference>
<comment type="subcellular location">
    <subcellularLocation>
        <location evidence="1">Mitochondrion outer membrane</location>
    </subcellularLocation>
</comment>
<keyword evidence="3" id="KW-0812">Transmembrane</keyword>
<organism evidence="6 7">
    <name type="scientific">Orchesella dallaii</name>
    <dbReference type="NCBI Taxonomy" id="48710"/>
    <lineage>
        <taxon>Eukaryota</taxon>
        <taxon>Metazoa</taxon>
        <taxon>Ecdysozoa</taxon>
        <taxon>Arthropoda</taxon>
        <taxon>Hexapoda</taxon>
        <taxon>Collembola</taxon>
        <taxon>Entomobryomorpha</taxon>
        <taxon>Entomobryoidea</taxon>
        <taxon>Orchesellidae</taxon>
        <taxon>Orchesellinae</taxon>
        <taxon>Orchesella</taxon>
    </lineage>
</organism>
<keyword evidence="4" id="KW-0496">Mitochondrion</keyword>
<dbReference type="InterPro" id="IPR027246">
    <property type="entry name" value="Porin_Euk/Tom40"/>
</dbReference>
<name>A0ABP1S1K3_9HEXA</name>
<reference evidence="6 7" key="1">
    <citation type="submission" date="2024-08" db="EMBL/GenBank/DDBJ databases">
        <authorList>
            <person name="Cucini C."/>
            <person name="Frati F."/>
        </authorList>
    </citation>
    <scope>NUCLEOTIDE SEQUENCE [LARGE SCALE GENOMIC DNA]</scope>
</reference>
<keyword evidence="5" id="KW-0626">Porin</keyword>
<comment type="caution">
    <text evidence="6">The sequence shown here is derived from an EMBL/GenBank/DDBJ whole genome shotgun (WGS) entry which is preliminary data.</text>
</comment>
<sequence length="284" mass="30477">MAPPSYSDLGKACRDIFNKGYNFGVFKLNCKTSTVGGVDISTGGHHSFEEGKVFGDLETKYKWPAHGITITEKWNTNNVLVTEITSQDKITPGAKVSLEGTFSPDSGKKSGKLKGNYKSTNATLDCTVDGADDSSLLVNGSMVLGYQGWLGGYQMTFDTVAGILKKNNFSAGYSAGDFQLSTAIDNGETFSGSLYQRVNNRLECGVQLSWTAGGESTTRFGLGARYLLDPQTAIRAKVNNQSQVGLGFEQKIRDGVTLTLSTFIDGKNFKAGGHKVGLALELEQ</sequence>
<keyword evidence="5" id="KW-0406">Ion transport</keyword>
<evidence type="ECO:0008006" key="8">
    <source>
        <dbReference type="Google" id="ProtNLM"/>
    </source>
</evidence>
<dbReference type="CDD" id="cd07306">
    <property type="entry name" value="Porin3_VDAC"/>
    <property type="match status" value="1"/>
</dbReference>
<keyword evidence="5" id="KW-0813">Transport</keyword>
<keyword evidence="3" id="KW-0472">Membrane</keyword>
<dbReference type="PRINTS" id="PR00185">
    <property type="entry name" value="EUKARYTPORIN"/>
</dbReference>
<dbReference type="Pfam" id="PF01459">
    <property type="entry name" value="Porin_3"/>
    <property type="match status" value="1"/>
</dbReference>
<dbReference type="InterPro" id="IPR001925">
    <property type="entry name" value="Porin_Euk"/>
</dbReference>
<dbReference type="Gene3D" id="2.40.160.10">
    <property type="entry name" value="Porin"/>
    <property type="match status" value="1"/>
</dbReference>
<evidence type="ECO:0000256" key="3">
    <source>
        <dbReference type="ARBA" id="ARBA00022452"/>
    </source>
</evidence>
<gene>
    <name evidence="6" type="ORF">ODALV1_LOCUS28432</name>
</gene>
<proteinExistence type="inferred from homology"/>
<dbReference type="Proteomes" id="UP001642540">
    <property type="component" value="Unassembled WGS sequence"/>
</dbReference>
<keyword evidence="7" id="KW-1185">Reference proteome</keyword>
<evidence type="ECO:0000256" key="1">
    <source>
        <dbReference type="ARBA" id="ARBA00004294"/>
    </source>
</evidence>
<keyword evidence="4" id="KW-1000">Mitochondrion outer membrane</keyword>
<evidence type="ECO:0000313" key="6">
    <source>
        <dbReference type="EMBL" id="CAL8140805.1"/>
    </source>
</evidence>
<evidence type="ECO:0000313" key="7">
    <source>
        <dbReference type="Proteomes" id="UP001642540"/>
    </source>
</evidence>